<dbReference type="Proteomes" id="UP001281003">
    <property type="component" value="Unassembled WGS sequence"/>
</dbReference>
<sequence length="267" mass="28918">MTPFPVSLQLSGALMPFSLFPKSKLQSFRPDFQELHQKFGGRSPKIPKLWLDFSPSRQHRISILYGVLASSFLRPRCFLAPKSLLQRLCVHFGGSSYLLASRSNSAISSIGFQASATAGLCRGRYPFSGLALAPLLALLALWAAVGRTPGWILLEQEKGSGSFGVCRGLTCLLRSVLRQVRCAACSTCWCRNHRVILARPSLDGVDGVASPQDGEKSPWKVVRGVGDGIDDTLVLRYGPVYARGSSWAGRHANTLNLESGPICGLEG</sequence>
<protein>
    <submittedName>
        <fullName evidence="1">Uncharacterized protein</fullName>
    </submittedName>
</protein>
<evidence type="ECO:0000313" key="2">
    <source>
        <dbReference type="Proteomes" id="UP001281003"/>
    </source>
</evidence>
<evidence type="ECO:0000313" key="1">
    <source>
        <dbReference type="EMBL" id="KAK3392603.1"/>
    </source>
</evidence>
<gene>
    <name evidence="1" type="ORF">B0T20DRAFT_396230</name>
</gene>
<comment type="caution">
    <text evidence="1">The sequence shown here is derived from an EMBL/GenBank/DDBJ whole genome shotgun (WGS) entry which is preliminary data.</text>
</comment>
<accession>A0AAE0U6A4</accession>
<organism evidence="1 2">
    <name type="scientific">Sordaria brevicollis</name>
    <dbReference type="NCBI Taxonomy" id="83679"/>
    <lineage>
        <taxon>Eukaryota</taxon>
        <taxon>Fungi</taxon>
        <taxon>Dikarya</taxon>
        <taxon>Ascomycota</taxon>
        <taxon>Pezizomycotina</taxon>
        <taxon>Sordariomycetes</taxon>
        <taxon>Sordariomycetidae</taxon>
        <taxon>Sordariales</taxon>
        <taxon>Sordariaceae</taxon>
        <taxon>Sordaria</taxon>
    </lineage>
</organism>
<proteinExistence type="predicted"/>
<reference evidence="1" key="2">
    <citation type="submission" date="2023-07" db="EMBL/GenBank/DDBJ databases">
        <authorList>
            <consortium name="Lawrence Berkeley National Laboratory"/>
            <person name="Haridas S."/>
            <person name="Hensen N."/>
            <person name="Bonometti L."/>
            <person name="Westerberg I."/>
            <person name="Brannstrom I.O."/>
            <person name="Guillou S."/>
            <person name="Cros-Aarteil S."/>
            <person name="Calhoun S."/>
            <person name="Kuo A."/>
            <person name="Mondo S."/>
            <person name="Pangilinan J."/>
            <person name="Riley R."/>
            <person name="LaButti K."/>
            <person name="Andreopoulos B."/>
            <person name="Lipzen A."/>
            <person name="Chen C."/>
            <person name="Yanf M."/>
            <person name="Daum C."/>
            <person name="Ng V."/>
            <person name="Clum A."/>
            <person name="Steindorff A."/>
            <person name="Ohm R."/>
            <person name="Martin F."/>
            <person name="Silar P."/>
            <person name="Natvig D."/>
            <person name="Lalanne C."/>
            <person name="Gautier V."/>
            <person name="Ament-velasquez S.L."/>
            <person name="Kruys A."/>
            <person name="Hutchinson M.I."/>
            <person name="Powell A.J."/>
            <person name="Barry K."/>
            <person name="Miller A.N."/>
            <person name="Grigoriev I.V."/>
            <person name="Debuchy R."/>
            <person name="Gladieux P."/>
            <person name="Thoren M.H."/>
            <person name="Johannesson H."/>
        </authorList>
    </citation>
    <scope>NUCLEOTIDE SEQUENCE</scope>
    <source>
        <strain evidence="1">FGSC 1904</strain>
    </source>
</reference>
<name>A0AAE0U6A4_SORBR</name>
<reference evidence="1" key="1">
    <citation type="journal article" date="2023" name="Mol. Phylogenet. Evol.">
        <title>Genome-scale phylogeny and comparative genomics of the fungal order Sordariales.</title>
        <authorList>
            <person name="Hensen N."/>
            <person name="Bonometti L."/>
            <person name="Westerberg I."/>
            <person name="Brannstrom I.O."/>
            <person name="Guillou S."/>
            <person name="Cros-Aarteil S."/>
            <person name="Calhoun S."/>
            <person name="Haridas S."/>
            <person name="Kuo A."/>
            <person name="Mondo S."/>
            <person name="Pangilinan J."/>
            <person name="Riley R."/>
            <person name="LaButti K."/>
            <person name="Andreopoulos B."/>
            <person name="Lipzen A."/>
            <person name="Chen C."/>
            <person name="Yan M."/>
            <person name="Daum C."/>
            <person name="Ng V."/>
            <person name="Clum A."/>
            <person name="Steindorff A."/>
            <person name="Ohm R.A."/>
            <person name="Martin F."/>
            <person name="Silar P."/>
            <person name="Natvig D.O."/>
            <person name="Lalanne C."/>
            <person name="Gautier V."/>
            <person name="Ament-Velasquez S.L."/>
            <person name="Kruys A."/>
            <person name="Hutchinson M.I."/>
            <person name="Powell A.J."/>
            <person name="Barry K."/>
            <person name="Miller A.N."/>
            <person name="Grigoriev I.V."/>
            <person name="Debuchy R."/>
            <person name="Gladieux P."/>
            <person name="Hiltunen Thoren M."/>
            <person name="Johannesson H."/>
        </authorList>
    </citation>
    <scope>NUCLEOTIDE SEQUENCE</scope>
    <source>
        <strain evidence="1">FGSC 1904</strain>
    </source>
</reference>
<dbReference type="EMBL" id="JAUTDP010000011">
    <property type="protein sequence ID" value="KAK3392603.1"/>
    <property type="molecule type" value="Genomic_DNA"/>
</dbReference>
<dbReference type="AlphaFoldDB" id="A0AAE0U6A4"/>
<keyword evidence="2" id="KW-1185">Reference proteome</keyword>